<dbReference type="Pfam" id="PF07589">
    <property type="entry name" value="PEP-CTERM"/>
    <property type="match status" value="1"/>
</dbReference>
<feature type="chain" id="PRO_5032272549" evidence="1">
    <location>
        <begin position="22"/>
        <end position="222"/>
    </location>
</feature>
<comment type="caution">
    <text evidence="3">The sequence shown here is derived from an EMBL/GenBank/DDBJ whole genome shotgun (WGS) entry which is preliminary data.</text>
</comment>
<accession>A0A851GMS0</accession>
<dbReference type="EMBL" id="JACBAZ010000002">
    <property type="protein sequence ID" value="NWK55404.1"/>
    <property type="molecule type" value="Genomic_DNA"/>
</dbReference>
<dbReference type="NCBIfam" id="TIGR02595">
    <property type="entry name" value="PEP_CTERM"/>
    <property type="match status" value="1"/>
</dbReference>
<dbReference type="InterPro" id="IPR013424">
    <property type="entry name" value="Ice-binding_C"/>
</dbReference>
<keyword evidence="1" id="KW-0732">Signal</keyword>
<feature type="domain" description="Ice-binding protein C-terminal" evidence="2">
    <location>
        <begin position="199"/>
        <end position="222"/>
    </location>
</feature>
<protein>
    <submittedName>
        <fullName evidence="3">PEP-CTERM sorting domain-containing protein</fullName>
    </submittedName>
</protein>
<evidence type="ECO:0000313" key="4">
    <source>
        <dbReference type="Proteomes" id="UP000557872"/>
    </source>
</evidence>
<sequence length="222" mass="24604">MFAKHSLALLLIWSPVHVVSAAISFTDHFDTSHYGPTLDNGESANPSIYTWQVINHVNASTSIPIGNNGAEIAWHSQGHGHPRAAEADLVFTEASRPQLQGTILHYDLVERHDYTDLYVKVEGHANHQIFSFAQTGTVKLEFTDLGIDEYINNSFIQTRSYASLGWAADDTIVSFQFVGRHHDNSHLNISAFDNIQFSAVPEPSSSMMLAIGVFALGIRKRK</sequence>
<gene>
    <name evidence="3" type="ORF">HW115_07260</name>
</gene>
<evidence type="ECO:0000256" key="1">
    <source>
        <dbReference type="SAM" id="SignalP"/>
    </source>
</evidence>
<dbReference type="RefSeq" id="WP_178931920.1">
    <property type="nucleotide sequence ID" value="NZ_JACBAZ010000002.1"/>
</dbReference>
<dbReference type="Proteomes" id="UP000557872">
    <property type="component" value="Unassembled WGS sequence"/>
</dbReference>
<reference evidence="3 4" key="1">
    <citation type="submission" date="2020-07" db="EMBL/GenBank/DDBJ databases">
        <title>Roseicoccus Jingziensis gen. nov., sp. nov., isolated from coastal seawater.</title>
        <authorList>
            <person name="Feng X."/>
        </authorList>
    </citation>
    <scope>NUCLEOTIDE SEQUENCE [LARGE SCALE GENOMIC DNA]</scope>
    <source>
        <strain evidence="3 4">N1E253</strain>
    </source>
</reference>
<keyword evidence="4" id="KW-1185">Reference proteome</keyword>
<organism evidence="3 4">
    <name type="scientific">Oceaniferula marina</name>
    <dbReference type="NCBI Taxonomy" id="2748318"/>
    <lineage>
        <taxon>Bacteria</taxon>
        <taxon>Pseudomonadati</taxon>
        <taxon>Verrucomicrobiota</taxon>
        <taxon>Verrucomicrobiia</taxon>
        <taxon>Verrucomicrobiales</taxon>
        <taxon>Verrucomicrobiaceae</taxon>
        <taxon>Oceaniferula</taxon>
    </lineage>
</organism>
<evidence type="ECO:0000313" key="3">
    <source>
        <dbReference type="EMBL" id="NWK55404.1"/>
    </source>
</evidence>
<evidence type="ECO:0000259" key="2">
    <source>
        <dbReference type="Pfam" id="PF07589"/>
    </source>
</evidence>
<proteinExistence type="predicted"/>
<feature type="signal peptide" evidence="1">
    <location>
        <begin position="1"/>
        <end position="21"/>
    </location>
</feature>
<name>A0A851GMS0_9BACT</name>
<dbReference type="AlphaFoldDB" id="A0A851GMS0"/>